<dbReference type="FunFam" id="3.40.50.300:FF:000163">
    <property type="entry name" value="Multidrug resistance-associated protein member 4"/>
    <property type="match status" value="1"/>
</dbReference>
<evidence type="ECO:0000256" key="11">
    <source>
        <dbReference type="SAM" id="Phobius"/>
    </source>
</evidence>
<dbReference type="InterPro" id="IPR036640">
    <property type="entry name" value="ABC1_TM_sf"/>
</dbReference>
<evidence type="ECO:0000256" key="5">
    <source>
        <dbReference type="ARBA" id="ARBA00022737"/>
    </source>
</evidence>
<sequence>MKNPYLKAGIVSKYFFEWMSVWYKTKKKIELEDLYDCMESDKSQFLASNLTKLWIERHKRIRSNNNLLWCCLLQFKLMILVLFFLVLLEFSTKLASPFFLAKVIDYLENSSTSKTEAYLFALGIALTSFVSSNCNAFVYHNLYWISSKLRSATSSMIYHKILKLNTKSCRVFTSGRINNMLSTDVEKFQLGIMFLPACLASPFLFLAYATILITEAKVAGVVGLALSLLISVSQSSSSVITSVLRKKVALWTDKRAHAIKELIAGVRIVKMYAWEKPFKDRIEEFRCKEMNKMFFSNVYKMINYSLYLLSGKLVAFSIILTHVLLGNDLSINFAFKIISWTETSKFLFFMYVPQHFMHFHELRVSLRRINEFLISDDRKVNIENSKTKTDSELAIKLKNGVASWQINSTDNYQFTLRNLNANIQKGSLSIVLGVVGSGKSTLLSVLLNEINLINGSLEISGSISYAAQLPWILNDTIKENIIFNSEFDKERYKRVLEVCCLYPDLEQFDKEDNTLVGERGMSLSGGQKARISLARSIYKDSDIYLFDDPLSAVDPKVRDSLFYNCIKTFLRGKTVILVTHHQDYVKDADLVFLLDNGNFSTGDKQKIITNLEDKASHFHKDDIENQLDDKENERDNMWEEDVCLGSVSWSVYWNFLKSGSLWIFGFYFLLSTCTQATHNFTDFWITRWSELFDNKSTNASVDDTKPNSNFHIAVYCLSNGVSLIMIFIASFLFCRGLYRASKDFHRQMLFRVLRAPISFFDSTPIGIILNRFTRDTGFMDDLLLVVSADTLLLGFLLSGTFATVCILNPFTLTAILPLLFLAVYYRQYSLPKTREFKRLDALARSPVYTHVSETIDGIQTIRSFNMEKKFTDKFHAFQDRQSVAWFLYISSHRWLGRRLDTMIVIFISITAFVTVAVKGYLDAKLLGLSLTYCATLLFEMQYFIRQTGEVENLMVSVERILKFRCLEEEKIDGDESPICEDCSFWPNCGNIKFDSVSLSYKQDNQPVLKNLTFEVKKGEKIGIIGRTGAGKSSLFTAILRLTEPDGRIYIDGKEIKSISLAALRQAISVIPQDPVLFSGTLRYNLDPSNEFSDEEIFKTLKQVQLDKKIEKNPKGLSLEVSESGLNFSVGERQLICLARALLKDNRIILIDEATANVDNYTDQLIQRAIRNEFSMCTVLTIAHRMNTILDSDKILILENGQILNYDSPETLLLRKDNLFADLLRSSDQNADVKPIKAQDKDEIIEEGDGRGEVNPGYKSD</sequence>
<feature type="compositionally biased region" description="Basic and acidic residues" evidence="10">
    <location>
        <begin position="1233"/>
        <end position="1251"/>
    </location>
</feature>
<comment type="caution">
    <text evidence="14">The sequence shown here is derived from an EMBL/GenBank/DDBJ whole genome shotgun (WGS) entry which is preliminary data.</text>
</comment>
<dbReference type="CDD" id="cd18579">
    <property type="entry name" value="ABC_6TM_ABCC_D1"/>
    <property type="match status" value="1"/>
</dbReference>
<evidence type="ECO:0000313" key="14">
    <source>
        <dbReference type="EMBL" id="CAD5125264.1"/>
    </source>
</evidence>
<evidence type="ECO:0000313" key="15">
    <source>
        <dbReference type="Proteomes" id="UP000549394"/>
    </source>
</evidence>
<dbReference type="PROSITE" id="PS50893">
    <property type="entry name" value="ABC_TRANSPORTER_2"/>
    <property type="match status" value="2"/>
</dbReference>
<dbReference type="PANTHER" id="PTHR24223">
    <property type="entry name" value="ATP-BINDING CASSETTE SUB-FAMILY C"/>
    <property type="match status" value="1"/>
</dbReference>
<dbReference type="InterPro" id="IPR017871">
    <property type="entry name" value="ABC_transporter-like_CS"/>
</dbReference>
<dbReference type="InterPro" id="IPR003593">
    <property type="entry name" value="AAA+_ATPase"/>
</dbReference>
<dbReference type="Gene3D" id="1.20.1560.10">
    <property type="entry name" value="ABC transporter type 1, transmembrane domain"/>
    <property type="match status" value="2"/>
</dbReference>
<keyword evidence="9 11" id="KW-0472">Membrane</keyword>
<evidence type="ECO:0000256" key="2">
    <source>
        <dbReference type="ARBA" id="ARBA00009726"/>
    </source>
</evidence>
<evidence type="ECO:0000259" key="12">
    <source>
        <dbReference type="PROSITE" id="PS50893"/>
    </source>
</evidence>
<feature type="region of interest" description="Disordered" evidence="10">
    <location>
        <begin position="1231"/>
        <end position="1260"/>
    </location>
</feature>
<reference evidence="14 15" key="1">
    <citation type="submission" date="2020-08" db="EMBL/GenBank/DDBJ databases">
        <authorList>
            <person name="Hejnol A."/>
        </authorList>
    </citation>
    <scope>NUCLEOTIDE SEQUENCE [LARGE SCALE GENOMIC DNA]</scope>
</reference>
<keyword evidence="7" id="KW-0067">ATP-binding</keyword>
<dbReference type="PROSITE" id="PS00211">
    <property type="entry name" value="ABC_TRANSPORTER_1"/>
    <property type="match status" value="2"/>
</dbReference>
<dbReference type="Pfam" id="PF00005">
    <property type="entry name" value="ABC_tran"/>
    <property type="match status" value="2"/>
</dbReference>
<evidence type="ECO:0000259" key="13">
    <source>
        <dbReference type="PROSITE" id="PS50929"/>
    </source>
</evidence>
<feature type="transmembrane region" description="Helical" evidence="11">
    <location>
        <begin position="190"/>
        <end position="213"/>
    </location>
</feature>
<feature type="transmembrane region" description="Helical" evidence="11">
    <location>
        <begin position="219"/>
        <end position="244"/>
    </location>
</feature>
<comment type="subcellular location">
    <subcellularLocation>
        <location evidence="1">Membrane</location>
        <topology evidence="1">Multi-pass membrane protein</topology>
    </subcellularLocation>
</comment>
<dbReference type="CDD" id="cd03244">
    <property type="entry name" value="ABCC_MRP_domain2"/>
    <property type="match status" value="1"/>
</dbReference>
<protein>
    <submittedName>
        <fullName evidence="14">Uncharacterized protein</fullName>
    </submittedName>
</protein>
<feature type="domain" description="ABC transporter" evidence="12">
    <location>
        <begin position="395"/>
        <end position="621"/>
    </location>
</feature>
<dbReference type="SMART" id="SM00382">
    <property type="entry name" value="AAA"/>
    <property type="match status" value="2"/>
</dbReference>
<gene>
    <name evidence="14" type="ORF">DGYR_LOCUS12670</name>
</gene>
<name>A0A7I8WAU9_9ANNE</name>
<feature type="transmembrane region" description="Helical" evidence="11">
    <location>
        <begin position="899"/>
        <end position="917"/>
    </location>
</feature>
<comment type="similarity">
    <text evidence="2">Belongs to the ABC transporter superfamily. ABCC family. Conjugate transporter (TC 3.A.1.208) subfamily.</text>
</comment>
<dbReference type="InterPro" id="IPR044746">
    <property type="entry name" value="ABCC_6TM_D1"/>
</dbReference>
<keyword evidence="4 11" id="KW-0812">Transmembrane</keyword>
<evidence type="ECO:0000256" key="4">
    <source>
        <dbReference type="ARBA" id="ARBA00022692"/>
    </source>
</evidence>
<dbReference type="AlphaFoldDB" id="A0A7I8WAU9"/>
<feature type="domain" description="ABC transmembrane type-1" evidence="13">
    <location>
        <begin position="668"/>
        <end position="952"/>
    </location>
</feature>
<evidence type="ECO:0000256" key="3">
    <source>
        <dbReference type="ARBA" id="ARBA00022448"/>
    </source>
</evidence>
<dbReference type="GO" id="GO:0005524">
    <property type="term" value="F:ATP binding"/>
    <property type="evidence" value="ECO:0007669"/>
    <property type="project" value="UniProtKB-KW"/>
</dbReference>
<evidence type="ECO:0000256" key="8">
    <source>
        <dbReference type="ARBA" id="ARBA00022989"/>
    </source>
</evidence>
<keyword evidence="6" id="KW-0547">Nucleotide-binding</keyword>
<dbReference type="PROSITE" id="PS50929">
    <property type="entry name" value="ABC_TM1F"/>
    <property type="match status" value="2"/>
</dbReference>
<dbReference type="PANTHER" id="PTHR24223:SF456">
    <property type="entry name" value="MULTIDRUG RESISTANCE-ASSOCIATED PROTEIN LETHAL(2)03659"/>
    <property type="match status" value="1"/>
</dbReference>
<keyword evidence="15" id="KW-1185">Reference proteome</keyword>
<dbReference type="InterPro" id="IPR027417">
    <property type="entry name" value="P-loop_NTPase"/>
</dbReference>
<dbReference type="InterPro" id="IPR050173">
    <property type="entry name" value="ABC_transporter_C-like"/>
</dbReference>
<keyword evidence="3" id="KW-0813">Transport</keyword>
<feature type="transmembrane region" description="Helical" evidence="11">
    <location>
        <begin position="712"/>
        <end position="734"/>
    </location>
</feature>
<feature type="transmembrane region" description="Helical" evidence="11">
    <location>
        <begin position="67"/>
        <end position="88"/>
    </location>
</feature>
<dbReference type="GO" id="GO:0016020">
    <property type="term" value="C:membrane"/>
    <property type="evidence" value="ECO:0007669"/>
    <property type="project" value="UniProtKB-SubCell"/>
</dbReference>
<feature type="transmembrane region" description="Helical" evidence="11">
    <location>
        <begin position="117"/>
        <end position="139"/>
    </location>
</feature>
<dbReference type="Proteomes" id="UP000549394">
    <property type="component" value="Unassembled WGS sequence"/>
</dbReference>
<accession>A0A7I8WAU9</accession>
<dbReference type="SUPFAM" id="SSF90123">
    <property type="entry name" value="ABC transporter transmembrane region"/>
    <property type="match status" value="2"/>
</dbReference>
<dbReference type="SUPFAM" id="SSF52540">
    <property type="entry name" value="P-loop containing nucleoside triphosphate hydrolases"/>
    <property type="match status" value="2"/>
</dbReference>
<dbReference type="GO" id="GO:0016887">
    <property type="term" value="F:ATP hydrolysis activity"/>
    <property type="evidence" value="ECO:0007669"/>
    <property type="project" value="InterPro"/>
</dbReference>
<dbReference type="Gene3D" id="3.40.50.300">
    <property type="entry name" value="P-loop containing nucleotide triphosphate hydrolases"/>
    <property type="match status" value="2"/>
</dbReference>
<proteinExistence type="inferred from homology"/>
<keyword evidence="8 11" id="KW-1133">Transmembrane helix</keyword>
<evidence type="ECO:0000256" key="6">
    <source>
        <dbReference type="ARBA" id="ARBA00022741"/>
    </source>
</evidence>
<feature type="domain" description="ABC transporter" evidence="12">
    <location>
        <begin position="991"/>
        <end position="1224"/>
    </location>
</feature>
<evidence type="ECO:0000256" key="7">
    <source>
        <dbReference type="ARBA" id="ARBA00022840"/>
    </source>
</evidence>
<feature type="transmembrane region" description="Helical" evidence="11">
    <location>
        <begin position="302"/>
        <end position="325"/>
    </location>
</feature>
<dbReference type="GO" id="GO:0140359">
    <property type="term" value="F:ABC-type transporter activity"/>
    <property type="evidence" value="ECO:0007669"/>
    <property type="project" value="InterPro"/>
</dbReference>
<dbReference type="InterPro" id="IPR003439">
    <property type="entry name" value="ABC_transporter-like_ATP-bd"/>
</dbReference>
<dbReference type="FunFam" id="1.20.1560.10:FF:000013">
    <property type="entry name" value="ABC transporter C family member 2"/>
    <property type="match status" value="1"/>
</dbReference>
<evidence type="ECO:0000256" key="1">
    <source>
        <dbReference type="ARBA" id="ARBA00004141"/>
    </source>
</evidence>
<dbReference type="FunFam" id="3.40.50.300:FF:000973">
    <property type="entry name" value="Multidrug resistance-associated protein 4"/>
    <property type="match status" value="1"/>
</dbReference>
<dbReference type="OrthoDB" id="6500128at2759"/>
<feature type="domain" description="ABC transmembrane type-1" evidence="13">
    <location>
        <begin position="80"/>
        <end position="331"/>
    </location>
</feature>
<dbReference type="InterPro" id="IPR011527">
    <property type="entry name" value="ABC1_TM_dom"/>
</dbReference>
<dbReference type="CDD" id="cd03250">
    <property type="entry name" value="ABCC_MRP_domain1"/>
    <property type="match status" value="1"/>
</dbReference>
<dbReference type="EMBL" id="CAJFCJ010000025">
    <property type="protein sequence ID" value="CAD5125264.1"/>
    <property type="molecule type" value="Genomic_DNA"/>
</dbReference>
<keyword evidence="5" id="KW-0677">Repeat</keyword>
<evidence type="ECO:0000256" key="9">
    <source>
        <dbReference type="ARBA" id="ARBA00023136"/>
    </source>
</evidence>
<feature type="transmembrane region" description="Helical" evidence="11">
    <location>
        <begin position="792"/>
        <end position="825"/>
    </location>
</feature>
<evidence type="ECO:0000256" key="10">
    <source>
        <dbReference type="SAM" id="MobiDB-lite"/>
    </source>
</evidence>
<dbReference type="Pfam" id="PF00664">
    <property type="entry name" value="ABC_membrane"/>
    <property type="match status" value="2"/>
</dbReference>
<organism evidence="14 15">
    <name type="scientific">Dimorphilus gyrociliatus</name>
    <dbReference type="NCBI Taxonomy" id="2664684"/>
    <lineage>
        <taxon>Eukaryota</taxon>
        <taxon>Metazoa</taxon>
        <taxon>Spiralia</taxon>
        <taxon>Lophotrochozoa</taxon>
        <taxon>Annelida</taxon>
        <taxon>Polychaeta</taxon>
        <taxon>Polychaeta incertae sedis</taxon>
        <taxon>Dinophilidae</taxon>
        <taxon>Dimorphilus</taxon>
    </lineage>
</organism>